<organism evidence="2 3">
    <name type="scientific">Pendulispora albinea</name>
    <dbReference type="NCBI Taxonomy" id="2741071"/>
    <lineage>
        <taxon>Bacteria</taxon>
        <taxon>Pseudomonadati</taxon>
        <taxon>Myxococcota</taxon>
        <taxon>Myxococcia</taxon>
        <taxon>Myxococcales</taxon>
        <taxon>Sorangiineae</taxon>
        <taxon>Pendulisporaceae</taxon>
        <taxon>Pendulispora</taxon>
    </lineage>
</organism>
<proteinExistence type="predicted"/>
<dbReference type="PROSITE" id="PS51257">
    <property type="entry name" value="PROKAR_LIPOPROTEIN"/>
    <property type="match status" value="1"/>
</dbReference>
<keyword evidence="3" id="KW-1185">Reference proteome</keyword>
<feature type="chain" id="PRO_5046724453" evidence="1">
    <location>
        <begin position="20"/>
        <end position="276"/>
    </location>
</feature>
<evidence type="ECO:0000313" key="3">
    <source>
        <dbReference type="Proteomes" id="UP001370348"/>
    </source>
</evidence>
<dbReference type="RefSeq" id="WP_394826798.1">
    <property type="nucleotide sequence ID" value="NZ_CP089984.1"/>
</dbReference>
<keyword evidence="1" id="KW-0732">Signal</keyword>
<sequence>MRSAPLGNAMAFALLVAAAATTGACIGTTGGGLVSFPAYASGPKDVDPTQSFRVSSGFDVRLNVATMHLGALYVNTAPPSTGSQSTSCVNPGQYVAQANGAVDVNLLTDTPQRFSVDGNGTADVARSAELWLSGRDINSVSDSPIIVTLAGTASRGGNAYPFRATVTIGANRLKPVSNTALPGLNPICRQRIVSGVPVNVRIFEGGALYLRIDPRGWFNNVDFSKLDPDPRDPSGWVIPDSDSSGTAGEAAGRGLFTGIRTGVLPSGASAYAITFE</sequence>
<feature type="signal peptide" evidence="1">
    <location>
        <begin position="1"/>
        <end position="19"/>
    </location>
</feature>
<dbReference type="Proteomes" id="UP001370348">
    <property type="component" value="Chromosome"/>
</dbReference>
<reference evidence="2 3" key="1">
    <citation type="submission" date="2021-12" db="EMBL/GenBank/DDBJ databases">
        <title>Discovery of the Pendulisporaceae a myxobacterial family with distinct sporulation behavior and unique specialized metabolism.</title>
        <authorList>
            <person name="Garcia R."/>
            <person name="Popoff A."/>
            <person name="Bader C.D."/>
            <person name="Loehr J."/>
            <person name="Walesch S."/>
            <person name="Walt C."/>
            <person name="Boldt J."/>
            <person name="Bunk B."/>
            <person name="Haeckl F.J.F.P.J."/>
            <person name="Gunesch A.P."/>
            <person name="Birkelbach J."/>
            <person name="Nuebel U."/>
            <person name="Pietschmann T."/>
            <person name="Bach T."/>
            <person name="Mueller R."/>
        </authorList>
    </citation>
    <scope>NUCLEOTIDE SEQUENCE [LARGE SCALE GENOMIC DNA]</scope>
    <source>
        <strain evidence="2 3">MSr11954</strain>
    </source>
</reference>
<protein>
    <submittedName>
        <fullName evidence="2">Uncharacterized protein</fullName>
    </submittedName>
</protein>
<accession>A0ABZ2M202</accession>
<evidence type="ECO:0000313" key="2">
    <source>
        <dbReference type="EMBL" id="WXB17167.1"/>
    </source>
</evidence>
<evidence type="ECO:0000256" key="1">
    <source>
        <dbReference type="SAM" id="SignalP"/>
    </source>
</evidence>
<gene>
    <name evidence="2" type="ORF">LZC94_07785</name>
</gene>
<name>A0ABZ2M202_9BACT</name>
<dbReference type="EMBL" id="CP089984">
    <property type="protein sequence ID" value="WXB17167.1"/>
    <property type="molecule type" value="Genomic_DNA"/>
</dbReference>